<name>A0ABV4CZL6_9LACT</name>
<dbReference type="Proteomes" id="UP001565283">
    <property type="component" value="Unassembled WGS sequence"/>
</dbReference>
<evidence type="ECO:0000313" key="1">
    <source>
        <dbReference type="EMBL" id="MEY8442746.1"/>
    </source>
</evidence>
<dbReference type="Pfam" id="PF11773">
    <property type="entry name" value="ComGE"/>
    <property type="match status" value="1"/>
</dbReference>
<keyword evidence="2" id="KW-1185">Reference proteome</keyword>
<sequence>MTLLIFLVTFVLNQVIQVKKQTYEENRKIEALNVALMAVDIGEERLKINDVEVFIEESPSKIVVWESGKVLITLEKKKAF</sequence>
<organism evidence="1 2">
    <name type="scientific">Lactococcus ileimucosae</name>
    <dbReference type="NCBI Taxonomy" id="2941329"/>
    <lineage>
        <taxon>Bacteria</taxon>
        <taxon>Bacillati</taxon>
        <taxon>Bacillota</taxon>
        <taxon>Bacilli</taxon>
        <taxon>Lactobacillales</taxon>
        <taxon>Streptococcaceae</taxon>
        <taxon>Lactococcus</taxon>
    </lineage>
</organism>
<accession>A0ABV4CZL6</accession>
<gene>
    <name evidence="1" type="primary">comGE</name>
    <name evidence="1" type="ORF">AALA52_00475</name>
</gene>
<evidence type="ECO:0000313" key="2">
    <source>
        <dbReference type="Proteomes" id="UP001565283"/>
    </source>
</evidence>
<comment type="caution">
    <text evidence="1">The sequence shown here is derived from an EMBL/GenBank/DDBJ whole genome shotgun (WGS) entry which is preliminary data.</text>
</comment>
<proteinExistence type="predicted"/>
<dbReference type="RefSeq" id="WP_369947643.1">
    <property type="nucleotide sequence ID" value="NZ_JBCLSH010000001.1"/>
</dbReference>
<protein>
    <submittedName>
        <fullName evidence="1">Competence system putative prepilin ComGE</fullName>
    </submittedName>
</protein>
<reference evidence="1 2" key="1">
    <citation type="submission" date="2024-03" db="EMBL/GenBank/DDBJ databases">
        <title>Mouse gut bacterial collection (mGBC) of GemPharmatech.</title>
        <authorList>
            <person name="He Y."/>
            <person name="Dong L."/>
            <person name="Wu D."/>
            <person name="Gao X."/>
            <person name="Lin Z."/>
        </authorList>
    </citation>
    <scope>NUCLEOTIDE SEQUENCE [LARGE SCALE GENOMIC DNA]</scope>
    <source>
        <strain evidence="1 2">61-15</strain>
    </source>
</reference>
<dbReference type="InterPro" id="IPR021749">
    <property type="entry name" value="ComGE"/>
</dbReference>
<dbReference type="EMBL" id="JBCLSH010000001">
    <property type="protein sequence ID" value="MEY8442746.1"/>
    <property type="molecule type" value="Genomic_DNA"/>
</dbReference>